<keyword evidence="10" id="KW-1185">Reference proteome</keyword>
<comment type="caution">
    <text evidence="9">The sequence shown here is derived from an EMBL/GenBank/DDBJ whole genome shotgun (WGS) entry which is preliminary data.</text>
</comment>
<feature type="region of interest" description="Disordered" evidence="7">
    <location>
        <begin position="536"/>
        <end position="614"/>
    </location>
</feature>
<dbReference type="InterPro" id="IPR036420">
    <property type="entry name" value="BRCT_dom_sf"/>
</dbReference>
<evidence type="ECO:0000256" key="1">
    <source>
        <dbReference type="ARBA" id="ARBA00004123"/>
    </source>
</evidence>
<dbReference type="InterPro" id="IPR036412">
    <property type="entry name" value="HAD-like_sf"/>
</dbReference>
<evidence type="ECO:0000256" key="7">
    <source>
        <dbReference type="SAM" id="MobiDB-lite"/>
    </source>
</evidence>
<evidence type="ECO:0000313" key="9">
    <source>
        <dbReference type="EMBL" id="EDO07589.1"/>
    </source>
</evidence>
<dbReference type="Gene3D" id="3.40.50.1000">
    <property type="entry name" value="HAD superfamily/HAD-like"/>
    <property type="match status" value="1"/>
</dbReference>
<dbReference type="PROSITE" id="PS50969">
    <property type="entry name" value="FCP1"/>
    <property type="match status" value="1"/>
</dbReference>
<feature type="compositionally biased region" description="Basic and acidic residues" evidence="7">
    <location>
        <begin position="592"/>
        <end position="612"/>
    </location>
</feature>
<dbReference type="OMA" id="IMEIWNE"/>
<reference evidence="9 10" key="1">
    <citation type="journal article" date="2007" name="PLoS Pathog.">
        <title>Genome sequence of Babesia bovis and comparative analysis of apicomplexan hemoprotozoa.</title>
        <authorList>
            <person name="Brayton K.A."/>
            <person name="Lau A.O.T."/>
            <person name="Herndon D.R."/>
            <person name="Hannick L."/>
            <person name="Kappmeyer L.S."/>
            <person name="Berens S.J."/>
            <person name="Bidwell S.L."/>
            <person name="Brown W.C."/>
            <person name="Crabtree J."/>
            <person name="Fadrosh D."/>
            <person name="Feldblum T."/>
            <person name="Forberger H.A."/>
            <person name="Haas B.J."/>
            <person name="Howell J.M."/>
            <person name="Khouri H."/>
            <person name="Koo H."/>
            <person name="Mann D.J."/>
            <person name="Norimine J."/>
            <person name="Paulsen I.T."/>
            <person name="Radune D."/>
            <person name="Ren Q."/>
            <person name="Smith R.K. Jr."/>
            <person name="Suarez C.E."/>
            <person name="White O."/>
            <person name="Wortman J.R."/>
            <person name="Knowles D.P. Jr."/>
            <person name="McElwain T.F."/>
            <person name="Nene V.M."/>
        </authorList>
    </citation>
    <scope>NUCLEOTIDE SEQUENCE [LARGE SCALE GENOMIC DNA]</scope>
    <source>
        <strain evidence="9">T2Bo</strain>
    </source>
</reference>
<comment type="subcellular location">
    <subcellularLocation>
        <location evidence="1">Nucleus</location>
    </subcellularLocation>
</comment>
<dbReference type="SUPFAM" id="SSF52113">
    <property type="entry name" value="BRCT domain"/>
    <property type="match status" value="1"/>
</dbReference>
<evidence type="ECO:0000256" key="5">
    <source>
        <dbReference type="ARBA" id="ARBA00047761"/>
    </source>
</evidence>
<dbReference type="PANTHER" id="PTHR23081">
    <property type="entry name" value="RNA POLYMERASE II CTD PHOSPHATASE"/>
    <property type="match status" value="1"/>
</dbReference>
<dbReference type="AlphaFoldDB" id="A7AM05"/>
<organism evidence="9 10">
    <name type="scientific">Babesia bovis</name>
    <dbReference type="NCBI Taxonomy" id="5865"/>
    <lineage>
        <taxon>Eukaryota</taxon>
        <taxon>Sar</taxon>
        <taxon>Alveolata</taxon>
        <taxon>Apicomplexa</taxon>
        <taxon>Aconoidasida</taxon>
        <taxon>Piroplasmida</taxon>
        <taxon>Babesiidae</taxon>
        <taxon>Babesia</taxon>
    </lineage>
</organism>
<evidence type="ECO:0000313" key="10">
    <source>
        <dbReference type="Proteomes" id="UP000002173"/>
    </source>
</evidence>
<dbReference type="CDD" id="cd07521">
    <property type="entry name" value="HAD_FCP1-like"/>
    <property type="match status" value="1"/>
</dbReference>
<dbReference type="SMART" id="SM00577">
    <property type="entry name" value="CPDc"/>
    <property type="match status" value="1"/>
</dbReference>
<evidence type="ECO:0000259" key="8">
    <source>
        <dbReference type="PROSITE" id="PS50969"/>
    </source>
</evidence>
<dbReference type="InterPro" id="IPR023214">
    <property type="entry name" value="HAD_sf"/>
</dbReference>
<dbReference type="GeneID" id="5479402"/>
<comment type="catalytic activity">
    <reaction evidence="5">
        <text>O-phospho-L-seryl-[protein] + H2O = L-seryl-[protein] + phosphate</text>
        <dbReference type="Rhea" id="RHEA:20629"/>
        <dbReference type="Rhea" id="RHEA-COMP:9863"/>
        <dbReference type="Rhea" id="RHEA-COMP:11604"/>
        <dbReference type="ChEBI" id="CHEBI:15377"/>
        <dbReference type="ChEBI" id="CHEBI:29999"/>
        <dbReference type="ChEBI" id="CHEBI:43474"/>
        <dbReference type="ChEBI" id="CHEBI:83421"/>
        <dbReference type="EC" id="3.1.3.16"/>
    </reaction>
</comment>
<dbReference type="InterPro" id="IPR039189">
    <property type="entry name" value="Fcp1"/>
</dbReference>
<dbReference type="InterPro" id="IPR004274">
    <property type="entry name" value="FCP1_dom"/>
</dbReference>
<accession>A7AM05</accession>
<name>A7AM05_BABBO</name>
<gene>
    <name evidence="9" type="ORF">BBOV_III000220</name>
</gene>
<feature type="compositionally biased region" description="Basic and acidic residues" evidence="7">
    <location>
        <begin position="537"/>
        <end position="560"/>
    </location>
</feature>
<keyword evidence="3" id="KW-0378">Hydrolase</keyword>
<dbReference type="SUPFAM" id="SSF56784">
    <property type="entry name" value="HAD-like"/>
    <property type="match status" value="1"/>
</dbReference>
<dbReference type="PANTHER" id="PTHR23081:SF36">
    <property type="entry name" value="RNA POLYMERASE II SUBUNIT A C-TERMINAL DOMAIN PHOSPHATASE"/>
    <property type="match status" value="1"/>
</dbReference>
<evidence type="ECO:0000256" key="2">
    <source>
        <dbReference type="ARBA" id="ARBA00013081"/>
    </source>
</evidence>
<dbReference type="EC" id="3.1.3.16" evidence="2"/>
<dbReference type="GO" id="GO:0008420">
    <property type="term" value="F:RNA polymerase II CTD heptapeptide repeat phosphatase activity"/>
    <property type="evidence" value="ECO:0007669"/>
    <property type="project" value="InterPro"/>
</dbReference>
<dbReference type="VEuPathDB" id="PiroplasmaDB:BBOV_III000220"/>
<feature type="compositionally biased region" description="Polar residues" evidence="7">
    <location>
        <begin position="579"/>
        <end position="590"/>
    </location>
</feature>
<dbReference type="RefSeq" id="XP_001611157.1">
    <property type="nucleotide sequence ID" value="XM_001611107.1"/>
</dbReference>
<keyword evidence="4" id="KW-0539">Nucleus</keyword>
<dbReference type="eggNOG" id="KOG0323">
    <property type="taxonomic scope" value="Eukaryota"/>
</dbReference>
<dbReference type="Pfam" id="PF03031">
    <property type="entry name" value="NIF"/>
    <property type="match status" value="1"/>
</dbReference>
<proteinExistence type="predicted"/>
<dbReference type="EMBL" id="AAXT01000001">
    <property type="protein sequence ID" value="EDO07589.1"/>
    <property type="molecule type" value="Genomic_DNA"/>
</dbReference>
<dbReference type="STRING" id="5865.A7AM05"/>
<dbReference type="InParanoid" id="A7AM05"/>
<protein>
    <recommendedName>
        <fullName evidence="2">protein-serine/threonine phosphatase</fullName>
        <ecNumber evidence="2">3.1.3.16</ecNumber>
    </recommendedName>
</protein>
<reference evidence="10" key="2">
    <citation type="journal article" date="2020" name="Data Brief">
        <title>Transcriptome dataset of Babesia bovis life stages within vertebrate and invertebrate hosts.</title>
        <authorList>
            <person name="Ueti M.W."/>
            <person name="Johnson W.C."/>
            <person name="Kappmeyer L.S."/>
            <person name="Herndon D.R."/>
            <person name="Mousel M.R."/>
            <person name="Reif K.E."/>
            <person name="Taus N.S."/>
            <person name="Ifeonu O.O."/>
            <person name="Silva J.C."/>
            <person name="Suarez C.E."/>
            <person name="Brayton K.A."/>
        </authorList>
    </citation>
    <scope>NUCLEOTIDE SEQUENCE [LARGE SCALE GENOMIC DNA]</scope>
</reference>
<evidence type="ECO:0000256" key="6">
    <source>
        <dbReference type="ARBA" id="ARBA00048336"/>
    </source>
</evidence>
<feature type="domain" description="FCP1 homology" evidence="8">
    <location>
        <begin position="260"/>
        <end position="458"/>
    </location>
</feature>
<sequence>MDTDEPNIVDELEQWLESELLEDDGSVTVPSYIQVPFKIHWIASDGSNVVANQILATLSSTQLHETADAQLSTSVDCETTNTETIIGSDVTIENLNTSDETSVESSDSDTKIDDAHFTLPSKDVSGVSSLKYQDSISPSDRPSRKPSLLYSSRHGILRHQVPTDTIIADASTILAIVESIRCSHSVIIHGMCVNCCEVIEDGDGKRPTEAQEELSKRRASKNHLVDANMVIPGFITNDNAVRLDPKICTEMELLELLRLLKKRKLCLVLDLDNTLIHSSCSKVPDDIDIPVIDMYSNSEGWKITYHNEEDNLMYESKLESSVLMTRTLNEMDGSLFVNYYKLRPGVYDFLRRSAELYELYLFTMGTRAHANAALKILDPDGKYFGARVFSRSETNNCFKSLCRIFPKYRNHLLILDDSENIWLDAPGLIKVYPYYFFTDMSVIKNRDARNLGRVAAALQAHCNYSNYIWHSVIMEIWNENEIAVTPLRDKEGFTVPMTLSIPGKQIPTFKYNHLLIANERPKDIFIVDEANASCPKEVNHSNESTKDHQTVTDKDQDVSDKLTAGSPLLGGSMALKTPGITTDLQTTSSGEKVVEAPKKEKVDSSEETKKSDILPSGTIPNKFARQIGKIYVKDNDAQLVYMTRLLCEMHQQFFNELDTAVLDISKLKSLIDAQLLPDVGTLLGRHREKLLRGVVLHVNRDEFRCLKTREAVDFFAKTDLGNTCRRFGVKKPTSERTVTHYLTNNGTSIVLGENTKKVHSQWIEACIYTWTFVPESGFDPSSWKEPFRNFWDALQAQQLNNVKKPY</sequence>
<dbReference type="GO" id="GO:0005634">
    <property type="term" value="C:nucleus"/>
    <property type="evidence" value="ECO:0007669"/>
    <property type="project" value="UniProtKB-SubCell"/>
</dbReference>
<dbReference type="KEGG" id="bbo:BBOV_III000220"/>
<reference evidence="10" key="3">
    <citation type="journal article" date="2021" name="Int. J. Parasitol.">
        <title>Comparative analysis of gene expression between Babesia bovis blood stages and kinetes allowed by improved genome annotation.</title>
        <authorList>
            <person name="Ueti M.W."/>
            <person name="Johnson W.C."/>
            <person name="Kappmeyer L.S."/>
            <person name="Herndon D.R."/>
            <person name="Mousel M.R."/>
            <person name="Reif K.E."/>
            <person name="Taus N.S."/>
            <person name="Ifeonu O.O."/>
            <person name="Silva J.C."/>
            <person name="Suarez C.E."/>
            <person name="Brayton K.A."/>
        </authorList>
    </citation>
    <scope>NUCLEOTIDE SEQUENCE [LARGE SCALE GENOMIC DNA]</scope>
</reference>
<evidence type="ECO:0000256" key="4">
    <source>
        <dbReference type="ARBA" id="ARBA00023242"/>
    </source>
</evidence>
<evidence type="ECO:0000256" key="3">
    <source>
        <dbReference type="ARBA" id="ARBA00022801"/>
    </source>
</evidence>
<comment type="catalytic activity">
    <reaction evidence="6">
        <text>O-phospho-L-threonyl-[protein] + H2O = L-threonyl-[protein] + phosphate</text>
        <dbReference type="Rhea" id="RHEA:47004"/>
        <dbReference type="Rhea" id="RHEA-COMP:11060"/>
        <dbReference type="Rhea" id="RHEA-COMP:11605"/>
        <dbReference type="ChEBI" id="CHEBI:15377"/>
        <dbReference type="ChEBI" id="CHEBI:30013"/>
        <dbReference type="ChEBI" id="CHEBI:43474"/>
        <dbReference type="ChEBI" id="CHEBI:61977"/>
        <dbReference type="EC" id="3.1.3.16"/>
    </reaction>
</comment>
<dbReference type="Proteomes" id="UP000002173">
    <property type="component" value="Unassembled WGS sequence"/>
</dbReference>